<dbReference type="GO" id="GO:0005975">
    <property type="term" value="P:carbohydrate metabolic process"/>
    <property type="evidence" value="ECO:0007669"/>
    <property type="project" value="InterPro"/>
</dbReference>
<dbReference type="AlphaFoldDB" id="A0AA86T365"/>
<dbReference type="Gramene" id="rna-AYBTSS11_LOCUS13651">
    <property type="protein sequence ID" value="CAJ1949294.1"/>
    <property type="gene ID" value="gene-AYBTSS11_LOCUS13651"/>
</dbReference>
<proteinExistence type="predicted"/>
<dbReference type="InterPro" id="IPR044965">
    <property type="entry name" value="Glyco_hydro_17_plant"/>
</dbReference>
<evidence type="ECO:0000313" key="2">
    <source>
        <dbReference type="Proteomes" id="UP001189624"/>
    </source>
</evidence>
<organism evidence="1 2">
    <name type="scientific">Sphenostylis stenocarpa</name>
    <dbReference type="NCBI Taxonomy" id="92480"/>
    <lineage>
        <taxon>Eukaryota</taxon>
        <taxon>Viridiplantae</taxon>
        <taxon>Streptophyta</taxon>
        <taxon>Embryophyta</taxon>
        <taxon>Tracheophyta</taxon>
        <taxon>Spermatophyta</taxon>
        <taxon>Magnoliopsida</taxon>
        <taxon>eudicotyledons</taxon>
        <taxon>Gunneridae</taxon>
        <taxon>Pentapetalae</taxon>
        <taxon>rosids</taxon>
        <taxon>fabids</taxon>
        <taxon>Fabales</taxon>
        <taxon>Fabaceae</taxon>
        <taxon>Papilionoideae</taxon>
        <taxon>50 kb inversion clade</taxon>
        <taxon>NPAAA clade</taxon>
        <taxon>indigoferoid/millettioid clade</taxon>
        <taxon>Phaseoleae</taxon>
        <taxon>Sphenostylis</taxon>
    </lineage>
</organism>
<accession>A0AA86T365</accession>
<sequence>MENTVFDADEFSITALIGSGIEARLAIPNKQLAEINDCVHVLQCVRKNVTFYNFNREPNIGYVAVGSEPFFKSDNNLFLTATLPALRNIQHVLNNVGLADCIEATVPLNAYVYELLLNVAPSVKLIVNWFVSILKEIVRFWSMVCIYCADSLGDKSVLPAACSDKILGLGISPREYVKIADVANC</sequence>
<dbReference type="EMBL" id="OY731401">
    <property type="protein sequence ID" value="CAJ1949294.1"/>
    <property type="molecule type" value="Genomic_DNA"/>
</dbReference>
<dbReference type="Proteomes" id="UP001189624">
    <property type="component" value="Chromosome 4"/>
</dbReference>
<keyword evidence="2" id="KW-1185">Reference proteome</keyword>
<reference evidence="1" key="1">
    <citation type="submission" date="2023-10" db="EMBL/GenBank/DDBJ databases">
        <authorList>
            <person name="Domelevo Entfellner J.-B."/>
        </authorList>
    </citation>
    <scope>NUCLEOTIDE SEQUENCE</scope>
</reference>
<dbReference type="Gene3D" id="3.20.20.80">
    <property type="entry name" value="Glycosidases"/>
    <property type="match status" value="1"/>
</dbReference>
<name>A0AA86T365_9FABA</name>
<dbReference type="InterPro" id="IPR017853">
    <property type="entry name" value="GH"/>
</dbReference>
<gene>
    <name evidence="1" type="ORF">AYBTSS11_LOCUS13651</name>
</gene>
<evidence type="ECO:0000313" key="1">
    <source>
        <dbReference type="EMBL" id="CAJ1949294.1"/>
    </source>
</evidence>
<dbReference type="SUPFAM" id="SSF51445">
    <property type="entry name" value="(Trans)glycosidases"/>
    <property type="match status" value="1"/>
</dbReference>
<protein>
    <submittedName>
        <fullName evidence="1">Uncharacterized protein</fullName>
    </submittedName>
</protein>
<dbReference type="GO" id="GO:0004553">
    <property type="term" value="F:hydrolase activity, hydrolyzing O-glycosyl compounds"/>
    <property type="evidence" value="ECO:0007669"/>
    <property type="project" value="InterPro"/>
</dbReference>
<dbReference type="PANTHER" id="PTHR32227">
    <property type="entry name" value="GLUCAN ENDO-1,3-BETA-GLUCOSIDASE BG1-RELATED-RELATED"/>
    <property type="match status" value="1"/>
</dbReference>